<name>A0ACC6AA96_9BACI</name>
<comment type="caution">
    <text evidence="1">The sequence shown here is derived from an EMBL/GenBank/DDBJ whole genome shotgun (WGS) entry which is preliminary data.</text>
</comment>
<protein>
    <submittedName>
        <fullName evidence="1">GNAT family N-acetyltransferase</fullName>
    </submittedName>
</protein>
<evidence type="ECO:0000313" key="1">
    <source>
        <dbReference type="EMBL" id="MCM3737406.1"/>
    </source>
</evidence>
<evidence type="ECO:0000313" key="2">
    <source>
        <dbReference type="Proteomes" id="UP001202289"/>
    </source>
</evidence>
<sequence>MKVQLKPVTRENWKEALNLKVKDIQNHFVPTVAVSLAKVHIKPDGDNVNYLPFAIYEKERGMIGFVMHAFVENTDDMYWINGFIIEEKHQGKGYGRAALREMVNWIINQYSQCKEIRLTVYKENAAARQLYKSFGFVEAGEFDEEEDLLRFFINR</sequence>
<organism evidence="1 2">
    <name type="scientific">Bacillus cytotoxicus</name>
    <dbReference type="NCBI Taxonomy" id="580165"/>
    <lineage>
        <taxon>Bacteria</taxon>
        <taxon>Bacillati</taxon>
        <taxon>Bacillota</taxon>
        <taxon>Bacilli</taxon>
        <taxon>Bacillales</taxon>
        <taxon>Bacillaceae</taxon>
        <taxon>Bacillus</taxon>
        <taxon>Bacillus cereus group</taxon>
    </lineage>
</organism>
<proteinExistence type="predicted"/>
<gene>
    <name evidence="1" type="ORF">M3215_16775</name>
</gene>
<keyword evidence="2" id="KW-1185">Reference proteome</keyword>
<dbReference type="EMBL" id="JAMBOP010000023">
    <property type="protein sequence ID" value="MCM3737406.1"/>
    <property type="molecule type" value="Genomic_DNA"/>
</dbReference>
<accession>A0ACC6AA96</accession>
<dbReference type="Proteomes" id="UP001202289">
    <property type="component" value="Unassembled WGS sequence"/>
</dbReference>
<reference evidence="1" key="1">
    <citation type="submission" date="2022-05" db="EMBL/GenBank/DDBJ databases">
        <title>Comparative Genomics of Spacecraft Associated Microbes.</title>
        <authorList>
            <person name="Tran M.T."/>
            <person name="Wright A."/>
            <person name="Seuylemezian A."/>
            <person name="Eisen J."/>
            <person name="Coil D."/>
        </authorList>
    </citation>
    <scope>NUCLEOTIDE SEQUENCE</scope>
    <source>
        <strain evidence="1">FAIRING 10M-2.2</strain>
    </source>
</reference>